<proteinExistence type="inferred from homology"/>
<sequence length="129" mass="14786">RECHINVPKPIGFHQNVLLMQYLGTAVSPSPELRKSGIDMEDAYSQVRESMRLLCTKAKLVHADLSEYNMLTYRRKVYMIDFGQSVSIEHPSARLFLERDVRNVCNFFNRKGIKCDVNDLLSFVTGESG</sequence>
<evidence type="ECO:0000256" key="6">
    <source>
        <dbReference type="ARBA" id="ARBA00022741"/>
    </source>
</evidence>
<evidence type="ECO:0000256" key="1">
    <source>
        <dbReference type="ARBA" id="ARBA00009196"/>
    </source>
</evidence>
<evidence type="ECO:0000313" key="13">
    <source>
        <dbReference type="EMBL" id="EQD59502.1"/>
    </source>
</evidence>
<keyword evidence="9" id="KW-0460">Magnesium</keyword>
<dbReference type="InterPro" id="IPR011009">
    <property type="entry name" value="Kinase-like_dom_sf"/>
</dbReference>
<dbReference type="Gene3D" id="1.10.510.10">
    <property type="entry name" value="Transferase(Phosphotransferase) domain 1"/>
    <property type="match status" value="1"/>
</dbReference>
<dbReference type="EMBL" id="AUZZ01002635">
    <property type="protein sequence ID" value="EQD59502.1"/>
    <property type="molecule type" value="Genomic_DNA"/>
</dbReference>
<name>T1AQ66_9ZZZZ</name>
<evidence type="ECO:0000256" key="7">
    <source>
        <dbReference type="ARBA" id="ARBA00022777"/>
    </source>
</evidence>
<keyword evidence="6" id="KW-0547">Nucleotide-binding</keyword>
<dbReference type="Pfam" id="PF01163">
    <property type="entry name" value="RIO1"/>
    <property type="match status" value="1"/>
</dbReference>
<evidence type="ECO:0000256" key="11">
    <source>
        <dbReference type="ARBA" id="ARBA00048679"/>
    </source>
</evidence>
<dbReference type="GO" id="GO:0004674">
    <property type="term" value="F:protein serine/threonine kinase activity"/>
    <property type="evidence" value="ECO:0007669"/>
    <property type="project" value="UniProtKB-KW"/>
</dbReference>
<comment type="caution">
    <text evidence="13">The sequence shown here is derived from an EMBL/GenBank/DDBJ whole genome shotgun (WGS) entry which is preliminary data.</text>
</comment>
<reference evidence="13" key="1">
    <citation type="submission" date="2013-08" db="EMBL/GenBank/DDBJ databases">
        <authorList>
            <person name="Mendez C."/>
            <person name="Richter M."/>
            <person name="Ferrer M."/>
            <person name="Sanchez J."/>
        </authorList>
    </citation>
    <scope>NUCLEOTIDE SEQUENCE</scope>
</reference>
<dbReference type="SUPFAM" id="SSF56112">
    <property type="entry name" value="Protein kinase-like (PK-like)"/>
    <property type="match status" value="1"/>
</dbReference>
<organism evidence="13">
    <name type="scientific">mine drainage metagenome</name>
    <dbReference type="NCBI Taxonomy" id="410659"/>
    <lineage>
        <taxon>unclassified sequences</taxon>
        <taxon>metagenomes</taxon>
        <taxon>ecological metagenomes</taxon>
    </lineage>
</organism>
<keyword evidence="7 13" id="KW-0418">Kinase</keyword>
<dbReference type="InterPro" id="IPR000687">
    <property type="entry name" value="RIO_kinase"/>
</dbReference>
<feature type="domain" description="RIO kinase" evidence="12">
    <location>
        <begin position="1"/>
        <end position="126"/>
    </location>
</feature>
<reference evidence="13" key="2">
    <citation type="journal article" date="2014" name="ISME J.">
        <title>Microbial stratification in low pH oxic and suboxic macroscopic growths along an acid mine drainage.</title>
        <authorList>
            <person name="Mendez-Garcia C."/>
            <person name="Mesa V."/>
            <person name="Sprenger R.R."/>
            <person name="Richter M."/>
            <person name="Diez M.S."/>
            <person name="Solano J."/>
            <person name="Bargiela R."/>
            <person name="Golyshina O.V."/>
            <person name="Manteca A."/>
            <person name="Ramos J.L."/>
            <person name="Gallego J.R."/>
            <person name="Llorente I."/>
            <person name="Martins Dos Santos V.A."/>
            <person name="Jensen O.N."/>
            <person name="Pelaez A.I."/>
            <person name="Sanchez J."/>
            <person name="Ferrer M."/>
        </authorList>
    </citation>
    <scope>NUCLEOTIDE SEQUENCE</scope>
</reference>
<feature type="non-terminal residue" evidence="13">
    <location>
        <position position="1"/>
    </location>
</feature>
<dbReference type="PANTHER" id="PTHR45723">
    <property type="entry name" value="SERINE/THREONINE-PROTEIN KINASE RIO1"/>
    <property type="match status" value="1"/>
</dbReference>
<evidence type="ECO:0000256" key="5">
    <source>
        <dbReference type="ARBA" id="ARBA00022723"/>
    </source>
</evidence>
<keyword evidence="3 13" id="KW-0723">Serine/threonine-protein kinase</keyword>
<dbReference type="GO" id="GO:0046872">
    <property type="term" value="F:metal ion binding"/>
    <property type="evidence" value="ECO:0007669"/>
    <property type="project" value="UniProtKB-KW"/>
</dbReference>
<comment type="similarity">
    <text evidence="1">Belongs to the protein kinase superfamily. RIO-type Ser/Thr kinase family.</text>
</comment>
<evidence type="ECO:0000256" key="2">
    <source>
        <dbReference type="ARBA" id="ARBA00012513"/>
    </source>
</evidence>
<keyword evidence="8" id="KW-0067">ATP-binding</keyword>
<gene>
    <name evidence="13" type="ORF">B2A_03956</name>
</gene>
<evidence type="ECO:0000256" key="8">
    <source>
        <dbReference type="ARBA" id="ARBA00022840"/>
    </source>
</evidence>
<comment type="catalytic activity">
    <reaction evidence="11">
        <text>L-seryl-[protein] + ATP = O-phospho-L-seryl-[protein] + ADP + H(+)</text>
        <dbReference type="Rhea" id="RHEA:17989"/>
        <dbReference type="Rhea" id="RHEA-COMP:9863"/>
        <dbReference type="Rhea" id="RHEA-COMP:11604"/>
        <dbReference type="ChEBI" id="CHEBI:15378"/>
        <dbReference type="ChEBI" id="CHEBI:29999"/>
        <dbReference type="ChEBI" id="CHEBI:30616"/>
        <dbReference type="ChEBI" id="CHEBI:83421"/>
        <dbReference type="ChEBI" id="CHEBI:456216"/>
        <dbReference type="EC" id="2.7.11.1"/>
    </reaction>
</comment>
<evidence type="ECO:0000259" key="12">
    <source>
        <dbReference type="SMART" id="SM00090"/>
    </source>
</evidence>
<dbReference type="EC" id="2.7.11.1" evidence="2"/>
<accession>T1AQ66</accession>
<dbReference type="InterPro" id="IPR018935">
    <property type="entry name" value="RIO_kinase_CS"/>
</dbReference>
<evidence type="ECO:0000256" key="4">
    <source>
        <dbReference type="ARBA" id="ARBA00022679"/>
    </source>
</evidence>
<protein>
    <recommendedName>
        <fullName evidence="2">non-specific serine/threonine protein kinase</fullName>
        <ecNumber evidence="2">2.7.11.1</ecNumber>
    </recommendedName>
</protein>
<dbReference type="GO" id="GO:0005524">
    <property type="term" value="F:ATP binding"/>
    <property type="evidence" value="ECO:0007669"/>
    <property type="project" value="UniProtKB-KW"/>
</dbReference>
<dbReference type="PROSITE" id="PS01245">
    <property type="entry name" value="RIO1"/>
    <property type="match status" value="1"/>
</dbReference>
<evidence type="ECO:0000256" key="3">
    <source>
        <dbReference type="ARBA" id="ARBA00022527"/>
    </source>
</evidence>
<evidence type="ECO:0000256" key="10">
    <source>
        <dbReference type="ARBA" id="ARBA00047899"/>
    </source>
</evidence>
<dbReference type="InterPro" id="IPR018934">
    <property type="entry name" value="RIO_dom"/>
</dbReference>
<comment type="catalytic activity">
    <reaction evidence="10">
        <text>L-threonyl-[protein] + ATP = O-phospho-L-threonyl-[protein] + ADP + H(+)</text>
        <dbReference type="Rhea" id="RHEA:46608"/>
        <dbReference type="Rhea" id="RHEA-COMP:11060"/>
        <dbReference type="Rhea" id="RHEA-COMP:11605"/>
        <dbReference type="ChEBI" id="CHEBI:15378"/>
        <dbReference type="ChEBI" id="CHEBI:30013"/>
        <dbReference type="ChEBI" id="CHEBI:30616"/>
        <dbReference type="ChEBI" id="CHEBI:61977"/>
        <dbReference type="ChEBI" id="CHEBI:456216"/>
        <dbReference type="EC" id="2.7.11.1"/>
    </reaction>
</comment>
<dbReference type="SMART" id="SM00090">
    <property type="entry name" value="RIO"/>
    <property type="match status" value="1"/>
</dbReference>
<keyword evidence="5" id="KW-0479">Metal-binding</keyword>
<evidence type="ECO:0000256" key="9">
    <source>
        <dbReference type="ARBA" id="ARBA00022842"/>
    </source>
</evidence>
<dbReference type="AlphaFoldDB" id="T1AQ66"/>
<dbReference type="InterPro" id="IPR051272">
    <property type="entry name" value="RIO-type_Ser/Thr_kinase"/>
</dbReference>
<keyword evidence="4" id="KW-0808">Transferase</keyword>